<comment type="pathway">
    <text evidence="2">Amino-acid biosynthesis; L-serine biosynthesis; L-serine from 3-phospho-D-glycerate: step 3/3.</text>
</comment>
<dbReference type="GO" id="GO:0000287">
    <property type="term" value="F:magnesium ion binding"/>
    <property type="evidence" value="ECO:0007669"/>
    <property type="project" value="TreeGrafter"/>
</dbReference>
<comment type="caution">
    <text evidence="15">The sequence shown here is derived from an EMBL/GenBank/DDBJ whole genome shotgun (WGS) entry which is preliminary data.</text>
</comment>
<accession>A0A9X4JCX9</accession>
<keyword evidence="8 15" id="KW-0378">Hydrolase</keyword>
<dbReference type="Pfam" id="PF00702">
    <property type="entry name" value="Hydrolase"/>
    <property type="match status" value="1"/>
</dbReference>
<dbReference type="GO" id="GO:0005737">
    <property type="term" value="C:cytoplasm"/>
    <property type="evidence" value="ECO:0007669"/>
    <property type="project" value="TreeGrafter"/>
</dbReference>
<dbReference type="FunFam" id="3.40.50.1000:FF:000048">
    <property type="entry name" value="Phosphoserine phosphatase"/>
    <property type="match status" value="1"/>
</dbReference>
<gene>
    <name evidence="15" type="primary">serB</name>
    <name evidence="15" type="ORF">OQ257_03185</name>
</gene>
<dbReference type="InterPro" id="IPR004469">
    <property type="entry name" value="PSP"/>
</dbReference>
<evidence type="ECO:0000256" key="1">
    <source>
        <dbReference type="ARBA" id="ARBA00001946"/>
    </source>
</evidence>
<dbReference type="Gene3D" id="1.10.150.210">
    <property type="entry name" value="Phosphoserine phosphatase, domain 2"/>
    <property type="match status" value="1"/>
</dbReference>
<reference evidence="15" key="2">
    <citation type="journal article" date="2023" name="Pathogens">
        <title>Pathological Features and Genomic Characterization of an Actinobacillus equuli subsp. equuli Bearing Unique Virulence-Associated Genes from an Adult Horse with Pleuropneumonia.</title>
        <authorList>
            <person name="Kamali M."/>
            <person name="Carossino M."/>
            <person name="Del Piero F."/>
            <person name="Peak L."/>
            <person name="Mitchell M.S."/>
            <person name="Willette J."/>
            <person name="Baker R."/>
            <person name="Li F."/>
            <person name="Kenez A."/>
            <person name="Balasuriya U.B.R."/>
            <person name="Go Y.Y."/>
        </authorList>
    </citation>
    <scope>NUCLEOTIDE SEQUENCE</scope>
    <source>
        <strain evidence="15">4524</strain>
    </source>
</reference>
<keyword evidence="10" id="KW-0718">Serine biosynthesis</keyword>
<keyword evidence="7" id="KW-0479">Metal-binding</keyword>
<protein>
    <recommendedName>
        <fullName evidence="5">Phosphoserine phosphatase</fullName>
        <ecNumber evidence="4">3.1.3.3</ecNumber>
    </recommendedName>
    <alternativeName>
        <fullName evidence="11">O-phosphoserine phosphohydrolase</fullName>
    </alternativeName>
</protein>
<dbReference type="EMBL" id="JAPHVQ010000002">
    <property type="protein sequence ID" value="MDE8034169.1"/>
    <property type="molecule type" value="Genomic_DNA"/>
</dbReference>
<evidence type="ECO:0000256" key="8">
    <source>
        <dbReference type="ARBA" id="ARBA00022801"/>
    </source>
</evidence>
<evidence type="ECO:0000313" key="16">
    <source>
        <dbReference type="Proteomes" id="UP001142444"/>
    </source>
</evidence>
<dbReference type="SFLD" id="SFLDG01137">
    <property type="entry name" value="C1.6.1:_Phosphoserine_Phosphat"/>
    <property type="match status" value="1"/>
</dbReference>
<dbReference type="PANTHER" id="PTHR43344:SF2">
    <property type="entry name" value="PHOSPHOSERINE PHOSPHATASE"/>
    <property type="match status" value="1"/>
</dbReference>
<feature type="active site" description="Nucleophile" evidence="14">
    <location>
        <position position="80"/>
    </location>
</feature>
<evidence type="ECO:0000256" key="14">
    <source>
        <dbReference type="PIRSR" id="PIRSR604469-1"/>
    </source>
</evidence>
<dbReference type="CDD" id="cd07500">
    <property type="entry name" value="HAD_PSP"/>
    <property type="match status" value="1"/>
</dbReference>
<dbReference type="GO" id="GO:0006564">
    <property type="term" value="P:L-serine biosynthetic process"/>
    <property type="evidence" value="ECO:0007669"/>
    <property type="project" value="UniProtKB-KW"/>
</dbReference>
<dbReference type="InterPro" id="IPR023214">
    <property type="entry name" value="HAD_sf"/>
</dbReference>
<dbReference type="NCBIfam" id="TIGR01488">
    <property type="entry name" value="HAD-SF-IB"/>
    <property type="match status" value="1"/>
</dbReference>
<sequence length="289" mass="31378">MPNTIFIFAKQLSEQQIQQFSVQTDAKLLKQAAYLGYNLAFFETNLTACDLRAAASQIAADVADLAIVPNLTEAGLLVMDMDSTAIKIECIDEIAKLAGSGESVSAITASAMRGELDFEQSLRKRVGTLENAPESILQTVREKLPLMDGFEQMVSELKAHGWKLAIASGGFDYFADYLKEKYQLDYAVSNQLEIIDGELTGVVLGKVVDAQYKAQTLTSLGEQFNIPQTQWVAIGDGANDLPMIKTAALGVALHAKPKVQEQAKFVINFGDLSALCVLLNAKNLYVSSN</sequence>
<evidence type="ECO:0000256" key="4">
    <source>
        <dbReference type="ARBA" id="ARBA00012640"/>
    </source>
</evidence>
<dbReference type="RefSeq" id="WP_275217385.1">
    <property type="nucleotide sequence ID" value="NZ_JAPHVQ010000002.1"/>
</dbReference>
<dbReference type="InterPro" id="IPR050582">
    <property type="entry name" value="HAD-like_SerB"/>
</dbReference>
<evidence type="ECO:0000256" key="3">
    <source>
        <dbReference type="ARBA" id="ARBA00009184"/>
    </source>
</evidence>
<comment type="cofactor">
    <cofactor evidence="1">
        <name>Mg(2+)</name>
        <dbReference type="ChEBI" id="CHEBI:18420"/>
    </cofactor>
</comment>
<dbReference type="FunFam" id="1.10.150.210:FF:000001">
    <property type="entry name" value="Phosphoserine phosphatase"/>
    <property type="match status" value="1"/>
</dbReference>
<evidence type="ECO:0000256" key="7">
    <source>
        <dbReference type="ARBA" id="ARBA00022723"/>
    </source>
</evidence>
<dbReference type="EC" id="3.1.3.3" evidence="4"/>
<dbReference type="AlphaFoldDB" id="A0A9X4JCX9"/>
<proteinExistence type="inferred from homology"/>
<keyword evidence="16" id="KW-1185">Reference proteome</keyword>
<dbReference type="Gene3D" id="3.30.70.2020">
    <property type="match status" value="1"/>
</dbReference>
<evidence type="ECO:0000256" key="12">
    <source>
        <dbReference type="ARBA" id="ARBA00048138"/>
    </source>
</evidence>
<evidence type="ECO:0000256" key="5">
    <source>
        <dbReference type="ARBA" id="ARBA00015196"/>
    </source>
</evidence>
<evidence type="ECO:0000256" key="9">
    <source>
        <dbReference type="ARBA" id="ARBA00022842"/>
    </source>
</evidence>
<evidence type="ECO:0000256" key="6">
    <source>
        <dbReference type="ARBA" id="ARBA00022605"/>
    </source>
</evidence>
<dbReference type="SFLD" id="SFLDS00003">
    <property type="entry name" value="Haloacid_Dehalogenase"/>
    <property type="match status" value="1"/>
</dbReference>
<evidence type="ECO:0000256" key="13">
    <source>
        <dbReference type="ARBA" id="ARBA00048523"/>
    </source>
</evidence>
<organism evidence="15 16">
    <name type="scientific">Actinobacillus equuli subsp. equuli</name>
    <dbReference type="NCBI Taxonomy" id="202947"/>
    <lineage>
        <taxon>Bacteria</taxon>
        <taxon>Pseudomonadati</taxon>
        <taxon>Pseudomonadota</taxon>
        <taxon>Gammaproteobacteria</taxon>
        <taxon>Pasteurellales</taxon>
        <taxon>Pasteurellaceae</taxon>
        <taxon>Actinobacillus</taxon>
    </lineage>
</organism>
<reference evidence="15" key="1">
    <citation type="submission" date="2022-11" db="EMBL/GenBank/DDBJ databases">
        <authorList>
            <person name="Kamali M."/>
            <person name="Peak L."/>
            <person name="Go Y.Y."/>
            <person name="Balasuriya U.B.R."/>
            <person name="Carossino M."/>
        </authorList>
    </citation>
    <scope>NUCLEOTIDE SEQUENCE</scope>
    <source>
        <strain evidence="15">4524</strain>
    </source>
</reference>
<dbReference type="SFLD" id="SFLDG01136">
    <property type="entry name" value="C1.6:_Phosphoserine_Phosphatas"/>
    <property type="match status" value="1"/>
</dbReference>
<comment type="catalytic activity">
    <reaction evidence="13">
        <text>O-phospho-D-serine + H2O = D-serine + phosphate</text>
        <dbReference type="Rhea" id="RHEA:24873"/>
        <dbReference type="ChEBI" id="CHEBI:15377"/>
        <dbReference type="ChEBI" id="CHEBI:35247"/>
        <dbReference type="ChEBI" id="CHEBI:43474"/>
        <dbReference type="ChEBI" id="CHEBI:58680"/>
        <dbReference type="EC" id="3.1.3.3"/>
    </reaction>
</comment>
<dbReference type="NCBIfam" id="TIGR00338">
    <property type="entry name" value="serB"/>
    <property type="match status" value="1"/>
</dbReference>
<keyword evidence="6" id="KW-0028">Amino-acid biosynthesis</keyword>
<dbReference type="InterPro" id="IPR036412">
    <property type="entry name" value="HAD-like_sf"/>
</dbReference>
<keyword evidence="9" id="KW-0460">Magnesium</keyword>
<evidence type="ECO:0000256" key="10">
    <source>
        <dbReference type="ARBA" id="ARBA00023299"/>
    </source>
</evidence>
<comment type="catalytic activity">
    <reaction evidence="12">
        <text>O-phospho-L-serine + H2O = L-serine + phosphate</text>
        <dbReference type="Rhea" id="RHEA:21208"/>
        <dbReference type="ChEBI" id="CHEBI:15377"/>
        <dbReference type="ChEBI" id="CHEBI:33384"/>
        <dbReference type="ChEBI" id="CHEBI:43474"/>
        <dbReference type="ChEBI" id="CHEBI:57524"/>
        <dbReference type="EC" id="3.1.3.3"/>
    </reaction>
</comment>
<dbReference type="Gene3D" id="3.40.50.1000">
    <property type="entry name" value="HAD superfamily/HAD-like"/>
    <property type="match status" value="1"/>
</dbReference>
<name>A0A9X4JCX9_ACTEU</name>
<evidence type="ECO:0000256" key="11">
    <source>
        <dbReference type="ARBA" id="ARBA00031693"/>
    </source>
</evidence>
<dbReference type="SFLD" id="SFLDF00029">
    <property type="entry name" value="phosphoserine_phosphatase"/>
    <property type="match status" value="1"/>
</dbReference>
<comment type="similarity">
    <text evidence="3">Belongs to the HAD-like hydrolase superfamily. SerB family.</text>
</comment>
<dbReference type="Proteomes" id="UP001142444">
    <property type="component" value="Unassembled WGS sequence"/>
</dbReference>
<dbReference type="SUPFAM" id="SSF56784">
    <property type="entry name" value="HAD-like"/>
    <property type="match status" value="1"/>
</dbReference>
<dbReference type="GO" id="GO:0036424">
    <property type="term" value="F:L-phosphoserine phosphatase activity"/>
    <property type="evidence" value="ECO:0007669"/>
    <property type="project" value="InterPro"/>
</dbReference>
<dbReference type="PANTHER" id="PTHR43344">
    <property type="entry name" value="PHOSPHOSERINE PHOSPHATASE"/>
    <property type="match status" value="1"/>
</dbReference>
<evidence type="ECO:0000313" key="15">
    <source>
        <dbReference type="EMBL" id="MDE8034169.1"/>
    </source>
</evidence>
<feature type="active site" description="Proton donor" evidence="14">
    <location>
        <position position="82"/>
    </location>
</feature>
<evidence type="ECO:0000256" key="2">
    <source>
        <dbReference type="ARBA" id="ARBA00005135"/>
    </source>
</evidence>